<dbReference type="PANTHER" id="PTHR23320:SF165">
    <property type="entry name" value="MARVEL DOMAIN-CONTAINING PROTEIN"/>
    <property type="match status" value="1"/>
</dbReference>
<evidence type="ECO:0000256" key="1">
    <source>
        <dbReference type="ARBA" id="ARBA00004141"/>
    </source>
</evidence>
<keyword evidence="4 6" id="KW-1133">Transmembrane helix</keyword>
<dbReference type="InterPro" id="IPR007237">
    <property type="entry name" value="CD20-like"/>
</dbReference>
<comment type="subcellular location">
    <subcellularLocation>
        <location evidence="1">Membrane</location>
        <topology evidence="1">Multi-pass membrane protein</topology>
    </subcellularLocation>
</comment>
<evidence type="ECO:0000313" key="8">
    <source>
        <dbReference type="Proteomes" id="UP001152320"/>
    </source>
</evidence>
<gene>
    <name evidence="7" type="ORF">HOLleu_27413</name>
</gene>
<organism evidence="7 8">
    <name type="scientific">Holothuria leucospilota</name>
    <name type="common">Black long sea cucumber</name>
    <name type="synonym">Mertensiothuria leucospilota</name>
    <dbReference type="NCBI Taxonomy" id="206669"/>
    <lineage>
        <taxon>Eukaryota</taxon>
        <taxon>Metazoa</taxon>
        <taxon>Echinodermata</taxon>
        <taxon>Eleutherozoa</taxon>
        <taxon>Echinozoa</taxon>
        <taxon>Holothuroidea</taxon>
        <taxon>Aspidochirotacea</taxon>
        <taxon>Aspidochirotida</taxon>
        <taxon>Holothuriidae</taxon>
        <taxon>Holothuria</taxon>
    </lineage>
</organism>
<evidence type="ECO:0000256" key="4">
    <source>
        <dbReference type="ARBA" id="ARBA00022989"/>
    </source>
</evidence>
<comment type="caution">
    <text evidence="7">The sequence shown here is derived from an EMBL/GenBank/DDBJ whole genome shotgun (WGS) entry which is preliminary data.</text>
</comment>
<comment type="similarity">
    <text evidence="2">Belongs to the MS4A family.</text>
</comment>
<dbReference type="Proteomes" id="UP001152320">
    <property type="component" value="Chromosome 13"/>
</dbReference>
<evidence type="ECO:0000256" key="6">
    <source>
        <dbReference type="SAM" id="Phobius"/>
    </source>
</evidence>
<dbReference type="GO" id="GO:0016020">
    <property type="term" value="C:membrane"/>
    <property type="evidence" value="ECO:0007669"/>
    <property type="project" value="UniProtKB-SubCell"/>
</dbReference>
<evidence type="ECO:0000256" key="2">
    <source>
        <dbReference type="ARBA" id="ARBA00009565"/>
    </source>
</evidence>
<accession>A0A9Q1BPW7</accession>
<evidence type="ECO:0000313" key="7">
    <source>
        <dbReference type="EMBL" id="KAJ8030873.1"/>
    </source>
</evidence>
<feature type="transmembrane region" description="Helical" evidence="6">
    <location>
        <begin position="84"/>
        <end position="109"/>
    </location>
</feature>
<dbReference type="Pfam" id="PF04103">
    <property type="entry name" value="CD20"/>
    <property type="match status" value="1"/>
</dbReference>
<reference evidence="7" key="1">
    <citation type="submission" date="2021-10" db="EMBL/GenBank/DDBJ databases">
        <title>Tropical sea cucumber genome reveals ecological adaptation and Cuvierian tubules defense mechanism.</title>
        <authorList>
            <person name="Chen T."/>
        </authorList>
    </citation>
    <scope>NUCLEOTIDE SEQUENCE</scope>
    <source>
        <strain evidence="7">Nanhai2018</strain>
        <tissue evidence="7">Muscle</tissue>
    </source>
</reference>
<dbReference type="EMBL" id="JAIZAY010000013">
    <property type="protein sequence ID" value="KAJ8030873.1"/>
    <property type="molecule type" value="Genomic_DNA"/>
</dbReference>
<protein>
    <submittedName>
        <fullName evidence="7">Uncharacterized protein</fullName>
    </submittedName>
</protein>
<keyword evidence="8" id="KW-1185">Reference proteome</keyword>
<dbReference type="AlphaFoldDB" id="A0A9Q1BPW7"/>
<evidence type="ECO:0000256" key="3">
    <source>
        <dbReference type="ARBA" id="ARBA00022692"/>
    </source>
</evidence>
<proteinExistence type="inferred from homology"/>
<evidence type="ECO:0000256" key="5">
    <source>
        <dbReference type="ARBA" id="ARBA00023136"/>
    </source>
</evidence>
<keyword evidence="3 6" id="KW-0812">Transmembrane</keyword>
<sequence length="119" mass="12749">MQPGNRQFSSYCGASSHERLWGASVRVSMGAAQIITGFLEFAFGLVLIAIPGNYFDIGPGIWCGVFAILTGLCGAASRKNKCLVIAYMVLSIITAVMCGCCFIVTAFSARTSHYYMVSL</sequence>
<dbReference type="OrthoDB" id="10071434at2759"/>
<dbReference type="PANTHER" id="PTHR23320">
    <property type="entry name" value="MEMBRANE-SPANNING 4-DOMAINS SUBFAMILY A MS4A -RELATED"/>
    <property type="match status" value="1"/>
</dbReference>
<feature type="transmembrane region" description="Helical" evidence="6">
    <location>
        <begin position="29"/>
        <end position="51"/>
    </location>
</feature>
<feature type="transmembrane region" description="Helical" evidence="6">
    <location>
        <begin position="57"/>
        <end position="77"/>
    </location>
</feature>
<keyword evidence="5 6" id="KW-0472">Membrane</keyword>
<dbReference type="InterPro" id="IPR030417">
    <property type="entry name" value="MS4A"/>
</dbReference>
<name>A0A9Q1BPW7_HOLLE</name>